<dbReference type="Proteomes" id="UP000277579">
    <property type="component" value="Unassembled WGS sequence"/>
</dbReference>
<organism evidence="1 2">
    <name type="scientific">Flavobacterium endophyticum</name>
    <dbReference type="NCBI Taxonomy" id="1540163"/>
    <lineage>
        <taxon>Bacteria</taxon>
        <taxon>Pseudomonadati</taxon>
        <taxon>Bacteroidota</taxon>
        <taxon>Flavobacteriia</taxon>
        <taxon>Flavobacteriales</taxon>
        <taxon>Flavobacteriaceae</taxon>
        <taxon>Flavobacterium</taxon>
    </lineage>
</organism>
<name>A0A495M183_9FLAO</name>
<dbReference type="OrthoDB" id="1347637at2"/>
<keyword evidence="2" id="KW-1185">Reference proteome</keyword>
<protein>
    <recommendedName>
        <fullName evidence="3">Lipoprotein</fullName>
    </recommendedName>
</protein>
<evidence type="ECO:0000313" key="1">
    <source>
        <dbReference type="EMBL" id="RKS19082.1"/>
    </source>
</evidence>
<gene>
    <name evidence="1" type="ORF">CLV94_3033</name>
</gene>
<comment type="caution">
    <text evidence="1">The sequence shown here is derived from an EMBL/GenBank/DDBJ whole genome shotgun (WGS) entry which is preliminary data.</text>
</comment>
<dbReference type="AlphaFoldDB" id="A0A495M183"/>
<dbReference type="PROSITE" id="PS51257">
    <property type="entry name" value="PROKAR_LIPOPROTEIN"/>
    <property type="match status" value="1"/>
</dbReference>
<proteinExistence type="predicted"/>
<dbReference type="RefSeq" id="WP_121377316.1">
    <property type="nucleotide sequence ID" value="NZ_RBLC01000005.1"/>
</dbReference>
<sequence length="146" mass="17167">MKKIGFIVTVLFCLFMISCMDYTDKEGLIVYNGTDSEIYSILSNSDNISDSDYFASYRYDKTVSAFNIMEIAPDKEQENKDRPVYWDSFFASSKDKKARLFIISKDSVDKYGWATIVKLKNRVYDKKYLLTKQDLEKAEWKIVYKK</sequence>
<dbReference type="EMBL" id="RBLC01000005">
    <property type="protein sequence ID" value="RKS19082.1"/>
    <property type="molecule type" value="Genomic_DNA"/>
</dbReference>
<evidence type="ECO:0008006" key="3">
    <source>
        <dbReference type="Google" id="ProtNLM"/>
    </source>
</evidence>
<evidence type="ECO:0000313" key="2">
    <source>
        <dbReference type="Proteomes" id="UP000277579"/>
    </source>
</evidence>
<accession>A0A495M183</accession>
<reference evidence="1 2" key="1">
    <citation type="submission" date="2018-10" db="EMBL/GenBank/DDBJ databases">
        <title>Genomic Encyclopedia of Archaeal and Bacterial Type Strains, Phase II (KMG-II): from individual species to whole genera.</title>
        <authorList>
            <person name="Goeker M."/>
        </authorList>
    </citation>
    <scope>NUCLEOTIDE SEQUENCE [LARGE SCALE GENOMIC DNA]</scope>
    <source>
        <strain evidence="1 2">DSM 29537</strain>
    </source>
</reference>